<dbReference type="PANTHER" id="PTHR33365:SF4">
    <property type="entry name" value="CYCLOCHLOROTINE BIOSYNTHESIS PROTEIN O"/>
    <property type="match status" value="1"/>
</dbReference>
<accession>A0A8H2W001</accession>
<dbReference type="AlphaFoldDB" id="A0A8H2W001"/>
<name>A0A8H2W001_9HELO</name>
<dbReference type="Proteomes" id="UP000624404">
    <property type="component" value="Unassembled WGS sequence"/>
</dbReference>
<comment type="pathway">
    <text evidence="1">Mycotoxin biosynthesis.</text>
</comment>
<dbReference type="OrthoDB" id="3687641at2759"/>
<organism evidence="4 5">
    <name type="scientific">Sclerotinia trifoliorum</name>
    <dbReference type="NCBI Taxonomy" id="28548"/>
    <lineage>
        <taxon>Eukaryota</taxon>
        <taxon>Fungi</taxon>
        <taxon>Dikarya</taxon>
        <taxon>Ascomycota</taxon>
        <taxon>Pezizomycotina</taxon>
        <taxon>Leotiomycetes</taxon>
        <taxon>Helotiales</taxon>
        <taxon>Sclerotiniaceae</taxon>
        <taxon>Sclerotinia</taxon>
    </lineage>
</organism>
<keyword evidence="5" id="KW-1185">Reference proteome</keyword>
<protein>
    <submittedName>
        <fullName evidence="4">Cb65915d-99fc-49c9-b5b2-ace39969a9c3</fullName>
    </submittedName>
</protein>
<evidence type="ECO:0000256" key="2">
    <source>
        <dbReference type="ARBA" id="ARBA00035112"/>
    </source>
</evidence>
<gene>
    <name evidence="4" type="ORF">SCLTRI_LOCUS6981</name>
</gene>
<keyword evidence="3" id="KW-0812">Transmembrane</keyword>
<keyword evidence="3" id="KW-0472">Membrane</keyword>
<reference evidence="4" key="1">
    <citation type="submission" date="2020-10" db="EMBL/GenBank/DDBJ databases">
        <authorList>
            <person name="Kusch S."/>
        </authorList>
    </citation>
    <scope>NUCLEOTIDE SEQUENCE</scope>
    <source>
        <strain evidence="4">SwB9</strain>
    </source>
</reference>
<dbReference type="PANTHER" id="PTHR33365">
    <property type="entry name" value="YALI0B05434P"/>
    <property type="match status" value="1"/>
</dbReference>
<dbReference type="InterPro" id="IPR021765">
    <property type="entry name" value="UstYa-like"/>
</dbReference>
<comment type="similarity">
    <text evidence="2">Belongs to the ustYa family.</text>
</comment>
<sequence length="249" mass="28298">MPLPLSPRSPAGYEELRAGKDEVDNQNHKHAAIKRDSIRTPLRKSGWVQILIVVLLSLMSFGIGAAVGRRFPRLERELGLSVPPGSMRETWYPNTTFSMKPTPESEAAWGSLLPVGRGFIYRPAIAPIVKSVSVFHQLHCLHSLRTSYYDLHYQIARAAGAPLDPYIEQKAAHTHIETAHQKHCFDYLRRAIMCTADTNLEYVDPMTDDTTGWEVRGGSLRRRWGRWEEKWKGVRGHGVKKKEKDETES</sequence>
<keyword evidence="3" id="KW-1133">Transmembrane helix</keyword>
<evidence type="ECO:0000313" key="4">
    <source>
        <dbReference type="EMBL" id="CAD6447189.1"/>
    </source>
</evidence>
<evidence type="ECO:0000313" key="5">
    <source>
        <dbReference type="Proteomes" id="UP000624404"/>
    </source>
</evidence>
<evidence type="ECO:0000256" key="3">
    <source>
        <dbReference type="SAM" id="Phobius"/>
    </source>
</evidence>
<comment type="caution">
    <text evidence="4">The sequence shown here is derived from an EMBL/GenBank/DDBJ whole genome shotgun (WGS) entry which is preliminary data.</text>
</comment>
<dbReference type="EMBL" id="CAJHIA010000024">
    <property type="protein sequence ID" value="CAD6447189.1"/>
    <property type="molecule type" value="Genomic_DNA"/>
</dbReference>
<feature type="transmembrane region" description="Helical" evidence="3">
    <location>
        <begin position="47"/>
        <end position="67"/>
    </location>
</feature>
<proteinExistence type="inferred from homology"/>
<evidence type="ECO:0000256" key="1">
    <source>
        <dbReference type="ARBA" id="ARBA00004685"/>
    </source>
</evidence>
<dbReference type="GO" id="GO:0043386">
    <property type="term" value="P:mycotoxin biosynthetic process"/>
    <property type="evidence" value="ECO:0007669"/>
    <property type="project" value="InterPro"/>
</dbReference>
<dbReference type="Pfam" id="PF11807">
    <property type="entry name" value="UstYa"/>
    <property type="match status" value="1"/>
</dbReference>